<dbReference type="OrthoDB" id="513688at2759"/>
<dbReference type="GO" id="GO:0005524">
    <property type="term" value="F:ATP binding"/>
    <property type="evidence" value="ECO:0007669"/>
    <property type="project" value="UniProtKB-UniRule"/>
</dbReference>
<dbReference type="InterPro" id="IPR001245">
    <property type="entry name" value="Ser-Thr/Tyr_kinase_cat_dom"/>
</dbReference>
<feature type="compositionally biased region" description="Pro residues" evidence="8">
    <location>
        <begin position="47"/>
        <end position="57"/>
    </location>
</feature>
<evidence type="ECO:0000256" key="2">
    <source>
        <dbReference type="ARBA" id="ARBA00022679"/>
    </source>
</evidence>
<dbReference type="PANTHER" id="PTHR44329">
    <property type="entry name" value="SERINE/THREONINE-PROTEIN KINASE TNNI3K-RELATED"/>
    <property type="match status" value="1"/>
</dbReference>
<feature type="compositionally biased region" description="Low complexity" evidence="8">
    <location>
        <begin position="501"/>
        <end position="511"/>
    </location>
</feature>
<dbReference type="EMBL" id="LHPF02000004">
    <property type="protein sequence ID" value="PSC74633.1"/>
    <property type="molecule type" value="Genomic_DNA"/>
</dbReference>
<dbReference type="PROSITE" id="PS00108">
    <property type="entry name" value="PROTEIN_KINASE_ST"/>
    <property type="match status" value="1"/>
</dbReference>
<evidence type="ECO:0000256" key="6">
    <source>
        <dbReference type="PROSITE-ProRule" id="PRU10141"/>
    </source>
</evidence>
<feature type="region of interest" description="Disordered" evidence="8">
    <location>
        <begin position="794"/>
        <end position="860"/>
    </location>
</feature>
<keyword evidence="1" id="KW-0723">Serine/threonine-protein kinase</keyword>
<feature type="region of interest" description="Disordered" evidence="8">
    <location>
        <begin position="526"/>
        <end position="556"/>
    </location>
</feature>
<feature type="region of interest" description="Disordered" evidence="8">
    <location>
        <begin position="1"/>
        <end position="57"/>
    </location>
</feature>
<evidence type="ECO:0000259" key="9">
    <source>
        <dbReference type="PROSITE" id="PS50011"/>
    </source>
</evidence>
<dbReference type="Gene3D" id="1.10.510.10">
    <property type="entry name" value="Transferase(Phosphotransferase) domain 1"/>
    <property type="match status" value="1"/>
</dbReference>
<keyword evidence="2" id="KW-0808">Transferase</keyword>
<feature type="domain" description="Protein kinase" evidence="9">
    <location>
        <begin position="718"/>
        <end position="1103"/>
    </location>
</feature>
<dbReference type="PROSITE" id="PS50011">
    <property type="entry name" value="PROTEIN_KINASE_DOM"/>
    <property type="match status" value="1"/>
</dbReference>
<feature type="compositionally biased region" description="Pro residues" evidence="8">
    <location>
        <begin position="489"/>
        <end position="500"/>
    </location>
</feature>
<evidence type="ECO:0000256" key="1">
    <source>
        <dbReference type="ARBA" id="ARBA00022527"/>
    </source>
</evidence>
<keyword evidence="4" id="KW-0418">Kinase</keyword>
<proteinExistence type="predicted"/>
<dbReference type="InterPro" id="IPR017441">
    <property type="entry name" value="Protein_kinase_ATP_BS"/>
</dbReference>
<sequence length="1270" mass="130227">MPAAASPASAAAAARPTVVSPPPMHVALVIPPQQARAPAQAAQLQQPPSPPAVPAQPMPGVIPAVAATLAAADPATQAAILAAIQQQQQQQQDAGLAAMQQQQAEQLAAQQQQQASLLAEQQQRAAAAAAAAEQQQAALLAAQHQAQQRQAQQEAASAAAAEAEQQQAALLAAQQQQDAAAAAAAAQREHNALLAVQQQQAALMAAQQQEQQTAMQAAQQQAAWAAAVADQQQQQALFEAQQQAALAAAAVDHRQQQALLLAQQQAGALLAAQQAAQQAAAAQQQAVAQAAVPPMQASVAPPAYLPVGYLPALPGYAPAPQLQQQLQLTPHVAALMQRQVSQALSGFSGGGSEAGPGQLPFFPSGEPPLRYSPSPQPLRHRSLHPMSAAEAVGMAVSPSAFAAAAAGQRRARVKAVVSSGGRFRPPALAGRASGAAAFLPSAPGSWLYEGGETRLVSLPDGCSLLELLAVLGSKQQRGLATAALLSPRVPSPAAQPPPAGRQPAAGAGRGSASLSAGITYYTPALGSPPGASQAPSTQGSGATAGDQGPAGFATPLQTPASLTGVAESVATSGLEAAAAAVAAAARSSSGLQKLCIVRYRLPSEPDMFVDIVDEEDVRLMFEEYHDWVEEGLPGSGGNTGGRKLHIFVEWAPLQAAGAGVSDASADFDLRPVGPPGALTPSDSSMEVPDQAPPAAPSPPPKLSDLTSTKIEVIPGDDVQLTALLGAGTFGDTYRGNWHESLVAVKCINPLMIGVQYASRQAWIDFLRDANQMGKLRHPSLCEVYGVVLPHDTDPRLAAPRSRSEPTAPATLPASVSAPAPAQQAQQALHTPLGLPGPLPVGLVAPPAGPPTPGSLPASAMPQFAGMLPAASQAEGGPRAGSPPASGAAGLMLQRESTLPVVAGTLPQALPGPVANPPATVMEFVGGKSLHNAIASRSDLVFSRLSRVVYALDTAKALSYLHSRRVAHLDIKSGNILLGWRDRRPSAKVVGYGLTGRKVSMVRCAAQGVTSAASMLPWTAPEVLRTPELVTGKASACGWPYEGQDPMELLTRIRQGEVVRPALPGTDEEPPAEEPGPGWRALLERCWAQDPEQRPDFAVVEEELRGIAREVKRQQPPGRPRPAIPLPRSGSRGTALRRAPSGAPPRRQNSGEAAAAATGVLPAAANRHGSGFLLARQAGSGVWAPEQPARVQAAAPASAPPGLPPPEHQRQEPPQQPERAPGQQEQEEHAARAALPQYEAQQEGSPLPETQAGAAAAGPAGHAPPEVAASS</sequence>
<name>A0A2P6VKL2_9CHLO</name>
<dbReference type="SMART" id="SM00220">
    <property type="entry name" value="S_TKc"/>
    <property type="match status" value="1"/>
</dbReference>
<dbReference type="InterPro" id="IPR011009">
    <property type="entry name" value="Kinase-like_dom_sf"/>
</dbReference>
<feature type="compositionally biased region" description="Low complexity" evidence="8">
    <location>
        <begin position="1"/>
        <end position="18"/>
    </location>
</feature>
<dbReference type="AlphaFoldDB" id="A0A2P6VKL2"/>
<evidence type="ECO:0000256" key="4">
    <source>
        <dbReference type="ARBA" id="ARBA00022777"/>
    </source>
</evidence>
<feature type="coiled-coil region" evidence="7">
    <location>
        <begin position="101"/>
        <end position="176"/>
    </location>
</feature>
<feature type="compositionally biased region" description="Low complexity" evidence="8">
    <location>
        <begin position="1183"/>
        <end position="1196"/>
    </location>
</feature>
<feature type="region of interest" description="Disordered" evidence="8">
    <location>
        <begin position="346"/>
        <end position="381"/>
    </location>
</feature>
<keyword evidence="7" id="KW-0175">Coiled coil</keyword>
<comment type="caution">
    <text evidence="10">The sequence shown here is derived from an EMBL/GenBank/DDBJ whole genome shotgun (WGS) entry which is preliminary data.</text>
</comment>
<accession>A0A2P6VKL2</accession>
<evidence type="ECO:0000256" key="7">
    <source>
        <dbReference type="SAM" id="Coils"/>
    </source>
</evidence>
<feature type="region of interest" description="Disordered" evidence="8">
    <location>
        <begin position="488"/>
        <end position="511"/>
    </location>
</feature>
<dbReference type="GO" id="GO:0004674">
    <property type="term" value="F:protein serine/threonine kinase activity"/>
    <property type="evidence" value="ECO:0007669"/>
    <property type="project" value="UniProtKB-KW"/>
</dbReference>
<dbReference type="SUPFAM" id="SSF56112">
    <property type="entry name" value="Protein kinase-like (PK-like)"/>
    <property type="match status" value="1"/>
</dbReference>
<feature type="region of interest" description="Disordered" evidence="8">
    <location>
        <begin position="669"/>
        <end position="702"/>
    </location>
</feature>
<dbReference type="STRING" id="554055.A0A2P6VKL2"/>
<keyword evidence="5 6" id="KW-0067">ATP-binding</keyword>
<feature type="region of interest" description="Disordered" evidence="8">
    <location>
        <begin position="1178"/>
        <end position="1270"/>
    </location>
</feature>
<dbReference type="PROSITE" id="PS00107">
    <property type="entry name" value="PROTEIN_KINASE_ATP"/>
    <property type="match status" value="1"/>
</dbReference>
<organism evidence="10 11">
    <name type="scientific">Micractinium conductrix</name>
    <dbReference type="NCBI Taxonomy" id="554055"/>
    <lineage>
        <taxon>Eukaryota</taxon>
        <taxon>Viridiplantae</taxon>
        <taxon>Chlorophyta</taxon>
        <taxon>core chlorophytes</taxon>
        <taxon>Trebouxiophyceae</taxon>
        <taxon>Chlorellales</taxon>
        <taxon>Chlorellaceae</taxon>
        <taxon>Chlorella clade</taxon>
        <taxon>Micractinium</taxon>
    </lineage>
</organism>
<evidence type="ECO:0000256" key="8">
    <source>
        <dbReference type="SAM" id="MobiDB-lite"/>
    </source>
</evidence>
<protein>
    <submittedName>
        <fullName evidence="10">Serine threonine-kinase</fullName>
    </submittedName>
</protein>
<dbReference type="InterPro" id="IPR008271">
    <property type="entry name" value="Ser/Thr_kinase_AS"/>
</dbReference>
<dbReference type="Gene3D" id="3.30.200.20">
    <property type="entry name" value="Phosphorylase Kinase, domain 1"/>
    <property type="match status" value="1"/>
</dbReference>
<feature type="compositionally biased region" description="Low complexity" evidence="8">
    <location>
        <begin position="1251"/>
        <end position="1270"/>
    </location>
</feature>
<feature type="compositionally biased region" description="Low complexity" evidence="8">
    <location>
        <begin position="31"/>
        <end position="46"/>
    </location>
</feature>
<dbReference type="InterPro" id="IPR051681">
    <property type="entry name" value="Ser/Thr_Kinases-Pseudokinases"/>
</dbReference>
<feature type="compositionally biased region" description="Pro residues" evidence="8">
    <location>
        <begin position="690"/>
        <end position="701"/>
    </location>
</feature>
<dbReference type="InterPro" id="IPR000719">
    <property type="entry name" value="Prot_kinase_dom"/>
</dbReference>
<feature type="binding site" evidence="6">
    <location>
        <position position="745"/>
    </location>
    <ligand>
        <name>ATP</name>
        <dbReference type="ChEBI" id="CHEBI:30616"/>
    </ligand>
</feature>
<keyword evidence="3 6" id="KW-0547">Nucleotide-binding</keyword>
<dbReference type="Proteomes" id="UP000239649">
    <property type="component" value="Unassembled WGS sequence"/>
</dbReference>
<keyword evidence="11" id="KW-1185">Reference proteome</keyword>
<feature type="region of interest" description="Disordered" evidence="8">
    <location>
        <begin position="1108"/>
        <end position="1154"/>
    </location>
</feature>
<evidence type="ECO:0000256" key="5">
    <source>
        <dbReference type="ARBA" id="ARBA00022840"/>
    </source>
</evidence>
<gene>
    <name evidence="10" type="ORF">C2E20_2480</name>
</gene>
<dbReference type="PANTHER" id="PTHR44329:SF298">
    <property type="entry name" value="MIXED LINEAGE KINASE DOMAIN-LIKE PROTEIN"/>
    <property type="match status" value="1"/>
</dbReference>
<evidence type="ECO:0000256" key="3">
    <source>
        <dbReference type="ARBA" id="ARBA00022741"/>
    </source>
</evidence>
<evidence type="ECO:0000313" key="10">
    <source>
        <dbReference type="EMBL" id="PSC74633.1"/>
    </source>
</evidence>
<dbReference type="Pfam" id="PF07714">
    <property type="entry name" value="PK_Tyr_Ser-Thr"/>
    <property type="match status" value="2"/>
</dbReference>
<feature type="compositionally biased region" description="Low complexity" evidence="8">
    <location>
        <begin position="805"/>
        <end position="845"/>
    </location>
</feature>
<reference evidence="10 11" key="1">
    <citation type="journal article" date="2018" name="Plant J.">
        <title>Genome sequences of Chlorella sorokiniana UTEX 1602 and Micractinium conductrix SAG 241.80: implications to maltose excretion by a green alga.</title>
        <authorList>
            <person name="Arriola M.B."/>
            <person name="Velmurugan N."/>
            <person name="Zhang Y."/>
            <person name="Plunkett M.H."/>
            <person name="Hondzo H."/>
            <person name="Barney B.M."/>
        </authorList>
    </citation>
    <scope>NUCLEOTIDE SEQUENCE [LARGE SCALE GENOMIC DNA]</scope>
    <source>
        <strain evidence="10 11">SAG 241.80</strain>
    </source>
</reference>
<evidence type="ECO:0000313" key="11">
    <source>
        <dbReference type="Proteomes" id="UP000239649"/>
    </source>
</evidence>